<dbReference type="InterPro" id="IPR010982">
    <property type="entry name" value="Lambda_DNA-bd_dom_sf"/>
</dbReference>
<comment type="caution">
    <text evidence="2">The sequence shown here is derived from an EMBL/GenBank/DDBJ whole genome shotgun (WGS) entry which is preliminary data.</text>
</comment>
<dbReference type="InterPro" id="IPR001387">
    <property type="entry name" value="Cro/C1-type_HTH"/>
</dbReference>
<dbReference type="AlphaFoldDB" id="E6PNJ5"/>
<sequence>MSKQRFTSVWDAIEDTPEEAENMKLRSALMTALREHITRSGMSQAQAAQMLGVTQPRVSDLVRGKINLFGLDALVNMATAAGLHVEMRVMESA</sequence>
<dbReference type="InterPro" id="IPR039554">
    <property type="entry name" value="HigA2-like_HTH"/>
</dbReference>
<dbReference type="GO" id="GO:0003677">
    <property type="term" value="F:DNA binding"/>
    <property type="evidence" value="ECO:0007669"/>
    <property type="project" value="InterPro"/>
</dbReference>
<feature type="domain" description="HTH cro/C1-type" evidence="1">
    <location>
        <begin position="33"/>
        <end position="67"/>
    </location>
</feature>
<dbReference type="Pfam" id="PF13744">
    <property type="entry name" value="HTH_37"/>
    <property type="match status" value="1"/>
</dbReference>
<dbReference type="PROSITE" id="PS50943">
    <property type="entry name" value="HTH_CROC1"/>
    <property type="match status" value="1"/>
</dbReference>
<dbReference type="Gene3D" id="1.10.260.40">
    <property type="entry name" value="lambda repressor-like DNA-binding domains"/>
    <property type="match status" value="1"/>
</dbReference>
<gene>
    <name evidence="2" type="ORF">CARN2_1355</name>
</gene>
<organism evidence="2">
    <name type="scientific">mine drainage metagenome</name>
    <dbReference type="NCBI Taxonomy" id="410659"/>
    <lineage>
        <taxon>unclassified sequences</taxon>
        <taxon>metagenomes</taxon>
        <taxon>ecological metagenomes</taxon>
    </lineage>
</organism>
<evidence type="ECO:0000313" key="2">
    <source>
        <dbReference type="EMBL" id="CBH96497.1"/>
    </source>
</evidence>
<name>E6PNJ5_9ZZZZ</name>
<reference evidence="2" key="1">
    <citation type="submission" date="2009-10" db="EMBL/GenBank/DDBJ databases">
        <title>Diversity of trophic interactions inside an arsenic-rich microbial ecosystem.</title>
        <authorList>
            <person name="Bertin P.N."/>
            <person name="Heinrich-Salmeron A."/>
            <person name="Pelletier E."/>
            <person name="Goulhen-Chollet F."/>
            <person name="Arsene-Ploetze F."/>
            <person name="Gallien S."/>
            <person name="Calteau A."/>
            <person name="Vallenet D."/>
            <person name="Casiot C."/>
            <person name="Chane-Woon-Ming B."/>
            <person name="Giloteaux L."/>
            <person name="Barakat M."/>
            <person name="Bonnefoy V."/>
            <person name="Bruneel O."/>
            <person name="Chandler M."/>
            <person name="Cleiss J."/>
            <person name="Duran R."/>
            <person name="Elbaz-Poulichet F."/>
            <person name="Fonknechten N."/>
            <person name="Lauga B."/>
            <person name="Mornico D."/>
            <person name="Ortet P."/>
            <person name="Schaeffer C."/>
            <person name="Siguier P."/>
            <person name="Alexander Thil Smith A."/>
            <person name="Van Dorsselaer A."/>
            <person name="Weissenbach J."/>
            <person name="Medigue C."/>
            <person name="Le Paslier D."/>
        </authorList>
    </citation>
    <scope>NUCLEOTIDE SEQUENCE</scope>
</reference>
<dbReference type="EMBL" id="CABM01000027">
    <property type="protein sequence ID" value="CBH96497.1"/>
    <property type="molecule type" value="Genomic_DNA"/>
</dbReference>
<proteinExistence type="predicted"/>
<dbReference type="SMART" id="SM00530">
    <property type="entry name" value="HTH_XRE"/>
    <property type="match status" value="1"/>
</dbReference>
<evidence type="ECO:0000259" key="1">
    <source>
        <dbReference type="PROSITE" id="PS50943"/>
    </source>
</evidence>
<dbReference type="SUPFAM" id="SSF47413">
    <property type="entry name" value="lambda repressor-like DNA-binding domains"/>
    <property type="match status" value="1"/>
</dbReference>
<dbReference type="CDD" id="cd00093">
    <property type="entry name" value="HTH_XRE"/>
    <property type="match status" value="1"/>
</dbReference>
<accession>E6PNJ5</accession>
<protein>
    <recommendedName>
        <fullName evidence="1">HTH cro/C1-type domain-containing protein</fullName>
    </recommendedName>
</protein>